<dbReference type="Proteomes" id="UP001374584">
    <property type="component" value="Unassembled WGS sequence"/>
</dbReference>
<feature type="region of interest" description="Disordered" evidence="1">
    <location>
        <begin position="1"/>
        <end position="20"/>
    </location>
</feature>
<accession>A0AAN9N0N2</accession>
<name>A0AAN9N0N2_PHACN</name>
<keyword evidence="3" id="KW-1185">Reference proteome</keyword>
<protein>
    <submittedName>
        <fullName evidence="2">Uncharacterized protein</fullName>
    </submittedName>
</protein>
<reference evidence="2 3" key="1">
    <citation type="submission" date="2024-01" db="EMBL/GenBank/DDBJ databases">
        <title>The genomes of 5 underutilized Papilionoideae crops provide insights into root nodulation and disease resistanc.</title>
        <authorList>
            <person name="Jiang F."/>
        </authorList>
    </citation>
    <scope>NUCLEOTIDE SEQUENCE [LARGE SCALE GENOMIC DNA]</scope>
    <source>
        <strain evidence="2">JINMINGXINNONG_FW02</strain>
        <tissue evidence="2">Leaves</tissue>
    </source>
</reference>
<evidence type="ECO:0000313" key="2">
    <source>
        <dbReference type="EMBL" id="KAK7364540.1"/>
    </source>
</evidence>
<gene>
    <name evidence="2" type="ORF">VNO80_13277</name>
</gene>
<evidence type="ECO:0000256" key="1">
    <source>
        <dbReference type="SAM" id="MobiDB-lite"/>
    </source>
</evidence>
<dbReference type="AlphaFoldDB" id="A0AAN9N0N2"/>
<proteinExistence type="predicted"/>
<organism evidence="2 3">
    <name type="scientific">Phaseolus coccineus</name>
    <name type="common">Scarlet runner bean</name>
    <name type="synonym">Phaseolus multiflorus</name>
    <dbReference type="NCBI Taxonomy" id="3886"/>
    <lineage>
        <taxon>Eukaryota</taxon>
        <taxon>Viridiplantae</taxon>
        <taxon>Streptophyta</taxon>
        <taxon>Embryophyta</taxon>
        <taxon>Tracheophyta</taxon>
        <taxon>Spermatophyta</taxon>
        <taxon>Magnoliopsida</taxon>
        <taxon>eudicotyledons</taxon>
        <taxon>Gunneridae</taxon>
        <taxon>Pentapetalae</taxon>
        <taxon>rosids</taxon>
        <taxon>fabids</taxon>
        <taxon>Fabales</taxon>
        <taxon>Fabaceae</taxon>
        <taxon>Papilionoideae</taxon>
        <taxon>50 kb inversion clade</taxon>
        <taxon>NPAAA clade</taxon>
        <taxon>indigoferoid/millettioid clade</taxon>
        <taxon>Phaseoleae</taxon>
        <taxon>Phaseolus</taxon>
    </lineage>
</organism>
<comment type="caution">
    <text evidence="2">The sequence shown here is derived from an EMBL/GenBank/DDBJ whole genome shotgun (WGS) entry which is preliminary data.</text>
</comment>
<evidence type="ECO:0000313" key="3">
    <source>
        <dbReference type="Proteomes" id="UP001374584"/>
    </source>
</evidence>
<dbReference type="EMBL" id="JAYMYR010000005">
    <property type="protein sequence ID" value="KAK7364540.1"/>
    <property type="molecule type" value="Genomic_DNA"/>
</dbReference>
<sequence>MVHHHHRAPTRATQAVAAPPPSHTFTCHPHSCDTAQTLPHQSTTLMSPRRRCTSIEEHQCTTLTSLRHRHTLHPLSHPHCAPPALGCRTIAAPICTANINHHRRSHNWGTNDH</sequence>